<feature type="coiled-coil region" evidence="1">
    <location>
        <begin position="2709"/>
        <end position="2769"/>
    </location>
</feature>
<feature type="compositionally biased region" description="Polar residues" evidence="2">
    <location>
        <begin position="947"/>
        <end position="960"/>
    </location>
</feature>
<feature type="compositionally biased region" description="Low complexity" evidence="2">
    <location>
        <begin position="1209"/>
        <end position="1224"/>
    </location>
</feature>
<feature type="compositionally biased region" description="Low complexity" evidence="2">
    <location>
        <begin position="3065"/>
        <end position="3081"/>
    </location>
</feature>
<feature type="compositionally biased region" description="Basic and acidic residues" evidence="2">
    <location>
        <begin position="926"/>
        <end position="944"/>
    </location>
</feature>
<sequence>MEEQDNHVCSDPRSLRGDVPAQPLPQPSQSCSDGTSSDSGASRSSSGTERAGNSTRRSKQQQSYSASPIPSSSAGPVRPFGQQQTGGLAELTLLEASLQADGTTNAPAKDLADVSHRLKKLERAVKAHLLAGQRGLSSGGGSILASASGAQQHSMTGADATASFGSPVFAPSSADGAGAAAAAAATGPRLSERVHLRETLSGLKTDIADLAVRQVEAQMLQQRVLRLEAVIAGMGGLGALTGVAGHAGIGMASGFSSFAGSVVAGGSVLGGAANARPEPAPRLTCAPSDVSVLADRLHDMEGLMRELAQAQVANTAVLQQIGGRLPSPVPPSPGSHISSSHAVPAGGFGEFAAAGDYRGSPARSQPARPPSCPLTGGVLNGPFAASPCAAQPRHRAPSPDIVCSHGNSYASVHAQTNTSVLSSTSGYARSHASSSVGPLPAAAAAPGSYPAMPEMQQQQHTGSPGVQQQEQWSPWQQQPEQQRTSQHAQFQPQPQQHWQVEVVLAGHDADIASVKGAVQRLEQDRHAAVAASDGMAAQLNNLAQRVDVLEQTAAAATVSAVQSTTATVAALPESGSPAAGFGSIGLAGRASTAVAPAVGMLDQADLVSAIQGLAADAVQGAAKLEALEGAYHETAGQHGDSLLELRGTTDQLAAKLQQVSNNLNELSSKVICMQDTASTPCAAPAADALVYEATAISTAQPSNALIQQQVAEQLLSSDSFVQMVNARVEQLLQERVEAAVSAQLADAAGHAAEAAAAAAAAAGAASNPAQNSSSLLPLSAEHSAQRCSVEDAGVPAAAATALPCPSPRVLIKLQAAFDALAERLAGLQAQAAAGQAEVIQEALQHLHSRLLQVEELVAAQQAGQQEDITNQQQVLAAVAEQAEDTAVADEALREEAAVQSQQQQQQQQQLQALLDSEDSEETGSVIREDSRQHLSSHESVRRAGSEQFYSSESGQPSDNETVPAAVAVCTSAPATGSTDCSMEAAAAEAQQQQPSTGMAVRILSSDMGEDGRPSLAPASAAATTAVAGAAPSMIHSSSGGASAIAVLVSAAATASRSASTDLLERQVAALQQEMHSHQLLAVQAAVEDMGRQMAAVQQALMRQAALIEHQRAAAAASFALLAPLEPRVSDLAGQVAALSNAAAQQPARLEELQHEIEQLSRQLAQVNEGAADESELEELKLQLDQVLERQQQVQAHLAEQAAHAAQAAASSAATDAAGEAEVPATEADESAAVNSSSAETNVKYDTPPAPAELVAALEASVQQQLASTQEALAKLQEQLEGRVAEAAEQAAAAAAAAAGHSADAEALSGRAGELAEKLAALEAAVADSKSTTEGFISQQMGDLQATAAEQATQLQEQAEAVAHVLAEVSQAKAAQAEELQQLRQQLGALTEALAASASAQGQLQASLSGQLEASAQQLRQELDDALAPLQQQLAAAGQQLAEHTDALAGCAKSSVLAGVVATLQILPGTVEGVAGRLDELAQMQRAAEGQLNAAQEQHFVLHEQMASLQQYVERLATSIDGHKGETAEQLQQLLAPVHTEIRQLQQHRTALAEAQEQQADAVQRLGAAVGGIRDDVMAALSHSREELVQSIDELQGVVSERCLKTDQLGAIFAARDNMYGAWMKMQAVFESNKSQNGGRTSRVSGSLFKMRPSLTLSPVESVLSAGTTAAPAADGAAAAAASGSAFAAAAAAGGFDPFNELAISSKQAGDGRVAPVNAGQDTAAEAGPPGPAGAEGVTAADLAAVLQGQFQLKEAMAQLSEQLAALQQQQQVLAATSSAQPEAVTRAEDTRPARSDSAAFLLMVQHELAGVAERVAEINSKVDEQSSHVQAAAATATAAMAAAVAAAATKPCASSSSSRRSSSRCLSIAADGTAQLEAALVADPLKELQSSLAALQDKVEMLQQQQQQQVSKPADSVGFVCKREQPQDCEDVCEPPTGTLPVVPSAGVLHAPLSVVVQLHQELAALREGQVSKEQFAAVVRMVRDLKDPAAAAATEELQQQLSSLQAQVAAATAAAAEARQETAGVVAAALQQQDERLAAAEFSIESLLQRMEATATASVQAMDGLIAEQQLQQQCNASVSEQQQVFAADLAALQDSLQQQAAAVDAIATSSAAAQQQAGDLSIQLGSMQEKQAELSACVDDLAAKVASAVNAASAAAMPRRIGSEDAAGGSGFGEMVAGLANLKGCLDAQCQAAAAMQQRLDAQEEAVTELAAAAVARAEAAAVVLEGIESAGTPTAAAAATDGGSEGSKAAGSLLLRSFSSKGSIATKADVADAASELRSALEQLQSQVSQMGQKLQQQQQHEQAQQADEPAGPVLLSLPSSKRSVSGSGCVTDATATPAAAGTTAAIISSLSASRRVSKVSSIAAADAIELTAAAADEAAVAVAGPMSVVHQILTELKKRVEALEASAPTAAPAAPAAAAPAAAPVMHSNALFMPGAALAPASSVPATPSSRPCAGPRRGAAWLAAAGEAASLAELQDIVERLQQDVARIAMDSSSHTAELNSLRGDVGAAAAAAAAAAASAMPAAASRPASCEPFAGPAAQHVSDLTGLVAETTAAASAAGAACKDAAEARQAAEAAQSGLQALTQELLQLQQQLCSPGAMRAPVAGAQGVAAAVDAAVSALQADVADIRAQLQLTCSSSSKAADEQQLQLLAHVQDLEQQVQQAVSTAAAAAAVPASANSNDVDALREEVSHVKQQVLEAAAADAAAVQSLAALQAEVRELQDQLAWASSSAAAAASAAASDAVEEVKEQLEDLQGQVVRAVALSRSATGATGPMQAAAAAAGADAAAAAAVQPLVCRSGLSFNDLAVAPSPSSRALVQQLFSNVASETALAAEGSGATAAAAAPEDASSWFNPVFEAAPAAGAQQDELSQGGPADGGFGSMAGLCQAAAVATEEASSQQLLGAQLALLSPAHQVEFLGKLARVVSSHAARLLATYREDAALAAQLQQVQERLSALVSTSASAAAAASTAVRASVGSARLSVSSSISRRSMPALPVGADAGGSAAPGFAAGEVLLGILDQVAALRAIGSATHPAISQALHQHGAQIAELADKQQQLQQALQSVTTGGSNSAGAGSSLAQEDNAGSSAAPPVAVAAMPAEAAGSGSAAAAAVPVEQYEGEYGQRLAALESRLGSGLRVLAGLRDRLAPLQEVADASQCMMRELQVAHGLVLQRLEALEGLAAAGMGSAGSSGDGQQTAAGGGALAVAGSLRKLQDDVLALSRRLSAAESSLASTSECLAVSRRLAARMADADGRNAQLAGKVSSMATSLPLMAGRMGELEGRLARSLAVARRGLELLADQLVALGALNGRASPNKNPLAALGPNHAAMTALEGKVEAVRTAMSASVGLMMADLAAEAAAGSNAAAGGSAKGGQAGIAADVAATQQAASDAVNAAVASHQEALMGLEGKVLELRAELRSALAAAGRQAQLE</sequence>
<dbReference type="PANTHER" id="PTHR23159">
    <property type="entry name" value="CENTROSOMAL PROTEIN 2"/>
    <property type="match status" value="1"/>
</dbReference>
<organism evidence="3 4">
    <name type="scientific">Tetradesmus obliquus</name>
    <name type="common">Green alga</name>
    <name type="synonym">Acutodesmus obliquus</name>
    <dbReference type="NCBI Taxonomy" id="3088"/>
    <lineage>
        <taxon>Eukaryota</taxon>
        <taxon>Viridiplantae</taxon>
        <taxon>Chlorophyta</taxon>
        <taxon>core chlorophytes</taxon>
        <taxon>Chlorophyceae</taxon>
        <taxon>CS clade</taxon>
        <taxon>Sphaeropleales</taxon>
        <taxon>Scenedesmaceae</taxon>
        <taxon>Tetradesmus</taxon>
    </lineage>
</organism>
<feature type="coiled-coil region" evidence="1">
    <location>
        <begin position="1537"/>
        <end position="1564"/>
    </location>
</feature>
<feature type="region of interest" description="Disordered" evidence="2">
    <location>
        <begin position="2294"/>
        <end position="2324"/>
    </location>
</feature>
<gene>
    <name evidence="3" type="ORF">BQ4739_LOCUS18742</name>
</gene>
<dbReference type="Proteomes" id="UP000256970">
    <property type="component" value="Unassembled WGS sequence"/>
</dbReference>
<dbReference type="EMBL" id="FNXT01001320">
    <property type="protein sequence ID" value="SZX78461.1"/>
    <property type="molecule type" value="Genomic_DNA"/>
</dbReference>
<keyword evidence="1" id="KW-0175">Coiled coil</keyword>
<feature type="region of interest" description="Disordered" evidence="2">
    <location>
        <begin position="3065"/>
        <end position="3090"/>
    </location>
</feature>
<feature type="region of interest" description="Disordered" evidence="2">
    <location>
        <begin position="1"/>
        <end position="83"/>
    </location>
</feature>
<evidence type="ECO:0000256" key="1">
    <source>
        <dbReference type="SAM" id="Coils"/>
    </source>
</evidence>
<feature type="compositionally biased region" description="Polar residues" evidence="2">
    <location>
        <begin position="455"/>
        <end position="466"/>
    </location>
</feature>
<keyword evidence="4" id="KW-1185">Reference proteome</keyword>
<evidence type="ECO:0000256" key="2">
    <source>
        <dbReference type="SAM" id="MobiDB-lite"/>
    </source>
</evidence>
<feature type="compositionally biased region" description="Basic and acidic residues" evidence="2">
    <location>
        <begin position="1"/>
        <end position="16"/>
    </location>
</feature>
<feature type="coiled-coil region" evidence="1">
    <location>
        <begin position="2469"/>
        <end position="2496"/>
    </location>
</feature>
<feature type="coiled-coil region" evidence="1">
    <location>
        <begin position="1365"/>
        <end position="1392"/>
    </location>
</feature>
<feature type="coiled-coil region" evidence="1">
    <location>
        <begin position="1258"/>
        <end position="1324"/>
    </location>
</feature>
<feature type="compositionally biased region" description="Low complexity" evidence="2">
    <location>
        <begin position="2294"/>
        <end position="2309"/>
    </location>
</feature>
<feature type="region of interest" description="Disordered" evidence="2">
    <location>
        <begin position="1209"/>
        <end position="1246"/>
    </location>
</feature>
<accession>A0A383WM29</accession>
<protein>
    <submittedName>
        <fullName evidence="3">Uncharacterized protein</fullName>
    </submittedName>
</protein>
<feature type="coiled-coil region" evidence="1">
    <location>
        <begin position="2571"/>
        <end position="2598"/>
    </location>
</feature>
<evidence type="ECO:0000313" key="3">
    <source>
        <dbReference type="EMBL" id="SZX78461.1"/>
    </source>
</evidence>
<feature type="coiled-coil region" evidence="1">
    <location>
        <begin position="1995"/>
        <end position="2051"/>
    </location>
</feature>
<feature type="compositionally biased region" description="Low complexity" evidence="2">
    <location>
        <begin position="60"/>
        <end position="74"/>
    </location>
</feature>
<feature type="coiled-coil region" evidence="1">
    <location>
        <begin position="1142"/>
        <end position="1196"/>
    </location>
</feature>
<feature type="compositionally biased region" description="Low complexity" evidence="2">
    <location>
        <begin position="899"/>
        <end position="911"/>
    </location>
</feature>
<feature type="region of interest" description="Disordered" evidence="2">
    <location>
        <begin position="428"/>
        <end position="494"/>
    </location>
</feature>
<feature type="compositionally biased region" description="Low complexity" evidence="2">
    <location>
        <begin position="28"/>
        <end position="52"/>
    </location>
</feature>
<evidence type="ECO:0000313" key="4">
    <source>
        <dbReference type="Proteomes" id="UP000256970"/>
    </source>
</evidence>
<feature type="region of interest" description="Disordered" evidence="2">
    <location>
        <begin position="893"/>
        <end position="961"/>
    </location>
</feature>
<name>A0A383WM29_TETOB</name>
<feature type="coiled-coil region" evidence="1">
    <location>
        <begin position="1749"/>
        <end position="1776"/>
    </location>
</feature>
<reference evidence="3 4" key="1">
    <citation type="submission" date="2016-10" db="EMBL/GenBank/DDBJ databases">
        <authorList>
            <person name="Cai Z."/>
        </authorList>
    </citation>
    <scope>NUCLEOTIDE SEQUENCE [LARGE SCALE GENOMIC DNA]</scope>
</reference>
<feature type="coiled-coil region" evidence="1">
    <location>
        <begin position="1885"/>
        <end position="1912"/>
    </location>
</feature>
<feature type="compositionally biased region" description="Low complexity" evidence="2">
    <location>
        <begin position="432"/>
        <end position="451"/>
    </location>
</feature>
<proteinExistence type="predicted"/>
<dbReference type="PANTHER" id="PTHR23159:SF60">
    <property type="entry name" value="SPINDLE ASSEMBLY ABNORMAL PROTEIN 4"/>
    <property type="match status" value="1"/>
</dbReference>
<feature type="compositionally biased region" description="Low complexity" evidence="2">
    <location>
        <begin position="467"/>
        <end position="494"/>
    </location>
</feature>